<accession>A0A858U1L4</accession>
<evidence type="ECO:0000256" key="1">
    <source>
        <dbReference type="SAM" id="SignalP"/>
    </source>
</evidence>
<dbReference type="RefSeq" id="WP_169580163.1">
    <property type="nucleotide sequence ID" value="NZ_CP051480.1"/>
</dbReference>
<feature type="signal peptide" evidence="1">
    <location>
        <begin position="1"/>
        <end position="25"/>
    </location>
</feature>
<keyword evidence="1" id="KW-0732">Signal</keyword>
<name>A0A858U1L4_9MOLU</name>
<dbReference type="EMBL" id="CP051480">
    <property type="protein sequence ID" value="QJG66340.1"/>
    <property type="molecule type" value="Genomic_DNA"/>
</dbReference>
<evidence type="ECO:0000313" key="3">
    <source>
        <dbReference type="Proteomes" id="UP000501728"/>
    </source>
</evidence>
<dbReference type="Proteomes" id="UP000501728">
    <property type="component" value="Chromosome"/>
</dbReference>
<feature type="chain" id="PRO_5033068407" evidence="1">
    <location>
        <begin position="26"/>
        <end position="213"/>
    </location>
</feature>
<organism evidence="2 3">
    <name type="scientific">Mycoplasma phocoeninasale</name>
    <dbReference type="NCBI Taxonomy" id="2726117"/>
    <lineage>
        <taxon>Bacteria</taxon>
        <taxon>Bacillati</taxon>
        <taxon>Mycoplasmatota</taxon>
        <taxon>Mollicutes</taxon>
        <taxon>Mycoplasmataceae</taxon>
        <taxon>Mycoplasma</taxon>
    </lineage>
</organism>
<proteinExistence type="predicted"/>
<dbReference type="AlphaFoldDB" id="A0A858U1L4"/>
<gene>
    <name evidence="2" type="ORF">HGG64_01270</name>
</gene>
<keyword evidence="3" id="KW-1185">Reference proteome</keyword>
<protein>
    <submittedName>
        <fullName evidence="2">Uncharacterized protein</fullName>
    </submittedName>
</protein>
<sequence>MKKKKILLLTTFVMPLAISALPLVAASFEVKNKKQSPYINLYYITYDLVDNSNYKNYPYAEPAKRLLYDLLRSDSDRFDEIQKGLDLVADLEYAPDEEVISEIRKAKENRPNKYSKFFDLVKRKYNEFNNGLNFNPLQAFKKYWDSVNRSIWWSIDYLYLYFPKANLEKYLAENPNKQQQGRKILDIIDKVIRAKDNMYRSQIREIDRLLRYL</sequence>
<reference evidence="2 3" key="1">
    <citation type="submission" date="2020-04" db="EMBL/GenBank/DDBJ databases">
        <title>Novel Mycoplasma species detected in Phocoena phocoena (harbor porpoise) from the USA.</title>
        <authorList>
            <person name="Volokhov D.V."/>
        </authorList>
    </citation>
    <scope>NUCLEOTIDE SEQUENCE [LARGE SCALE GENOMIC DNA]</scope>
    <source>
        <strain evidence="2 3">C264-NAS</strain>
    </source>
</reference>
<evidence type="ECO:0000313" key="2">
    <source>
        <dbReference type="EMBL" id="QJG66340.1"/>
    </source>
</evidence>
<dbReference type="KEGG" id="mphn:HGG64_01270"/>